<dbReference type="OrthoDB" id="2015551at2759"/>
<evidence type="ECO:0000313" key="4">
    <source>
        <dbReference type="EMBL" id="KYQ99792.1"/>
    </source>
</evidence>
<dbReference type="SUPFAM" id="SSF49329">
    <property type="entry name" value="Cu,Zn superoxide dismutase-like"/>
    <property type="match status" value="2"/>
</dbReference>
<feature type="domain" description="Superoxide dismutase copper/zinc binding" evidence="3">
    <location>
        <begin position="217"/>
        <end position="345"/>
    </location>
</feature>
<reference evidence="4 5" key="1">
    <citation type="submission" date="2015-12" db="EMBL/GenBank/DDBJ databases">
        <title>Dictyostelia acquired genes for synthesis and detection of signals that induce cell-type specialization by lateral gene transfer from prokaryotes.</title>
        <authorList>
            <person name="Gloeckner G."/>
            <person name="Schaap P."/>
        </authorList>
    </citation>
    <scope>NUCLEOTIDE SEQUENCE [LARGE SCALE GENOMIC DNA]</scope>
    <source>
        <strain evidence="4 5">TK</strain>
    </source>
</reference>
<dbReference type="PROSITE" id="PS00087">
    <property type="entry name" value="SOD_CU_ZN_1"/>
    <property type="match status" value="1"/>
</dbReference>
<dbReference type="Gene3D" id="2.60.40.200">
    <property type="entry name" value="Superoxide dismutase, copper/zinc binding domain"/>
    <property type="match status" value="2"/>
</dbReference>
<organism evidence="4 5">
    <name type="scientific">Tieghemostelium lacteum</name>
    <name type="common">Slime mold</name>
    <name type="synonym">Dictyostelium lacteum</name>
    <dbReference type="NCBI Taxonomy" id="361077"/>
    <lineage>
        <taxon>Eukaryota</taxon>
        <taxon>Amoebozoa</taxon>
        <taxon>Evosea</taxon>
        <taxon>Eumycetozoa</taxon>
        <taxon>Dictyostelia</taxon>
        <taxon>Dictyosteliales</taxon>
        <taxon>Raperosteliaceae</taxon>
        <taxon>Tieghemostelium</taxon>
    </lineage>
</organism>
<dbReference type="GO" id="GO:0005507">
    <property type="term" value="F:copper ion binding"/>
    <property type="evidence" value="ECO:0007669"/>
    <property type="project" value="InterPro"/>
</dbReference>
<comment type="caution">
    <text evidence="4">The sequence shown here is derived from an EMBL/GenBank/DDBJ whole genome shotgun (WGS) entry which is preliminary data.</text>
</comment>
<dbReference type="Proteomes" id="UP000076078">
    <property type="component" value="Unassembled WGS sequence"/>
</dbReference>
<dbReference type="AlphaFoldDB" id="A0A152A0L0"/>
<evidence type="ECO:0000256" key="1">
    <source>
        <dbReference type="SAM" id="MobiDB-lite"/>
    </source>
</evidence>
<accession>A0A152A0L0</accession>
<dbReference type="Pfam" id="PF00080">
    <property type="entry name" value="Sod_Cu"/>
    <property type="match status" value="1"/>
</dbReference>
<name>A0A152A0L0_TIELA</name>
<dbReference type="GO" id="GO:0006801">
    <property type="term" value="P:superoxide metabolic process"/>
    <property type="evidence" value="ECO:0007669"/>
    <property type="project" value="InterPro"/>
</dbReference>
<feature type="chain" id="PRO_5007593433" evidence="2">
    <location>
        <begin position="21"/>
        <end position="433"/>
    </location>
</feature>
<dbReference type="EMBL" id="LODT01000020">
    <property type="protein sequence ID" value="KYQ99792.1"/>
    <property type="molecule type" value="Genomic_DNA"/>
</dbReference>
<dbReference type="InterPro" id="IPR024134">
    <property type="entry name" value="SOD_Cu/Zn_/chaperone"/>
</dbReference>
<dbReference type="PANTHER" id="PTHR10003">
    <property type="entry name" value="SUPEROXIDE DISMUTASE CU-ZN -RELATED"/>
    <property type="match status" value="1"/>
</dbReference>
<feature type="region of interest" description="Disordered" evidence="1">
    <location>
        <begin position="376"/>
        <end position="408"/>
    </location>
</feature>
<dbReference type="InParanoid" id="A0A152A0L0"/>
<dbReference type="STRING" id="361077.A0A152A0L0"/>
<dbReference type="OMA" id="VGGHWKT"/>
<dbReference type="InterPro" id="IPR036423">
    <property type="entry name" value="SOD-like_Cu/Zn_dom_sf"/>
</dbReference>
<feature type="signal peptide" evidence="2">
    <location>
        <begin position="1"/>
        <end position="20"/>
    </location>
</feature>
<keyword evidence="2" id="KW-0732">Signal</keyword>
<evidence type="ECO:0000313" key="5">
    <source>
        <dbReference type="Proteomes" id="UP000076078"/>
    </source>
</evidence>
<gene>
    <name evidence="4" type="ORF">DLAC_03738</name>
</gene>
<dbReference type="InterPro" id="IPR018152">
    <property type="entry name" value="SOD_Cu/Zn_BS"/>
</dbReference>
<evidence type="ECO:0000256" key="2">
    <source>
        <dbReference type="SAM" id="SignalP"/>
    </source>
</evidence>
<sequence length="433" mass="46736">MNNIYWLIFLVSLSCSFVQPQGSYEMATCRLQEVDNSGVTGTVYIYLKDTQKNQYDLSIKVEGVQGSDGNREIAVLEYANFTHPGMIFTTDATKTYSCPEGSPTPTTMEGSLGNVNVVSNKIDQTKPYYQQFTLQGDKSLIGRLFVLKKSASNCTKYNDVDPILASCVLGIANGQFIPVGNPAGSVYTSGAINQATSTSAMLTRAVCKLTGILGNNVTGWVYFDENGTFIRVSANEIKGLNMTMAHGIHIHQYGDITLTNGTSVGGHWKTGSQTHGLPPSTTRELGDLGNICAYDYNGDAYYQYQTDYMGQISGQDFGTIIGHSVVIHIQRDNGTLDSYSSRVSQCVIGYERNTNQTPLFPKRIDLSTTPQCDKITVAPNPSTTGTTGTTSSTSTTTGPSSTTTSTTTGTASAAMSFSIFLLSTSFFINFFCL</sequence>
<evidence type="ECO:0000259" key="3">
    <source>
        <dbReference type="Pfam" id="PF00080"/>
    </source>
</evidence>
<feature type="compositionally biased region" description="Low complexity" evidence="1">
    <location>
        <begin position="381"/>
        <end position="408"/>
    </location>
</feature>
<dbReference type="InterPro" id="IPR001424">
    <property type="entry name" value="SOD_Cu_Zn_dom"/>
</dbReference>
<proteinExistence type="predicted"/>
<keyword evidence="5" id="KW-1185">Reference proteome</keyword>
<protein>
    <submittedName>
        <fullName evidence="4">Superoxide dismutase</fullName>
    </submittedName>
</protein>